<dbReference type="AlphaFoldDB" id="A0A914MQ20"/>
<dbReference type="WBParaSite" id="Minc3s02201g28808">
    <property type="protein sequence ID" value="Minc3s02201g28808"/>
    <property type="gene ID" value="Minc3s02201g28808"/>
</dbReference>
<organism evidence="1 2">
    <name type="scientific">Meloidogyne incognita</name>
    <name type="common">Southern root-knot nematode worm</name>
    <name type="synonym">Oxyuris incognita</name>
    <dbReference type="NCBI Taxonomy" id="6306"/>
    <lineage>
        <taxon>Eukaryota</taxon>
        <taxon>Metazoa</taxon>
        <taxon>Ecdysozoa</taxon>
        <taxon>Nematoda</taxon>
        <taxon>Chromadorea</taxon>
        <taxon>Rhabditida</taxon>
        <taxon>Tylenchina</taxon>
        <taxon>Tylenchomorpha</taxon>
        <taxon>Tylenchoidea</taxon>
        <taxon>Meloidogynidae</taxon>
        <taxon>Meloidogyninae</taxon>
        <taxon>Meloidogyne</taxon>
        <taxon>Meloidogyne incognita group</taxon>
    </lineage>
</organism>
<reference evidence="2" key="1">
    <citation type="submission" date="2022-11" db="UniProtKB">
        <authorList>
            <consortium name="WormBaseParasite"/>
        </authorList>
    </citation>
    <scope>IDENTIFICATION</scope>
</reference>
<protein>
    <submittedName>
        <fullName evidence="2">Uncharacterized protein</fullName>
    </submittedName>
</protein>
<keyword evidence="1" id="KW-1185">Reference proteome</keyword>
<evidence type="ECO:0000313" key="2">
    <source>
        <dbReference type="WBParaSite" id="Minc3s02201g28808"/>
    </source>
</evidence>
<evidence type="ECO:0000313" key="1">
    <source>
        <dbReference type="Proteomes" id="UP000887563"/>
    </source>
</evidence>
<accession>A0A914MQ20</accession>
<name>A0A914MQ20_MELIC</name>
<sequence>MIGFSSSRRIEPYQGFLDLTILKEVIASAVGWAAVGWPAPIKEEERRKFNKF</sequence>
<dbReference type="Proteomes" id="UP000887563">
    <property type="component" value="Unplaced"/>
</dbReference>
<proteinExistence type="predicted"/>